<evidence type="ECO:0000256" key="1">
    <source>
        <dbReference type="ARBA" id="ARBA00022723"/>
    </source>
</evidence>
<protein>
    <recommendedName>
        <fullName evidence="5">SET domain-containing protein</fullName>
    </recommendedName>
</protein>
<evidence type="ECO:0000256" key="4">
    <source>
        <dbReference type="SAM" id="MobiDB-lite"/>
    </source>
</evidence>
<dbReference type="PROSITE" id="PS50280">
    <property type="entry name" value="SET"/>
    <property type="match status" value="1"/>
</dbReference>
<dbReference type="EMBL" id="JAUKUD010000001">
    <property type="protein sequence ID" value="KAK0753368.1"/>
    <property type="molecule type" value="Genomic_DNA"/>
</dbReference>
<dbReference type="GO" id="GO:0008270">
    <property type="term" value="F:zinc ion binding"/>
    <property type="evidence" value="ECO:0007669"/>
    <property type="project" value="UniProtKB-KW"/>
</dbReference>
<feature type="region of interest" description="Disordered" evidence="4">
    <location>
        <begin position="561"/>
        <end position="592"/>
    </location>
</feature>
<comment type="caution">
    <text evidence="6">The sequence shown here is derived from an EMBL/GenBank/DDBJ whole genome shotgun (WGS) entry which is preliminary data.</text>
</comment>
<dbReference type="Gene3D" id="2.170.270.10">
    <property type="entry name" value="SET domain"/>
    <property type="match status" value="1"/>
</dbReference>
<keyword evidence="2" id="KW-0863">Zinc-finger</keyword>
<evidence type="ECO:0000313" key="6">
    <source>
        <dbReference type="EMBL" id="KAK0753368.1"/>
    </source>
</evidence>
<accession>A0AA40F8V0</accession>
<dbReference type="SUPFAM" id="SSF82199">
    <property type="entry name" value="SET domain"/>
    <property type="match status" value="1"/>
</dbReference>
<proteinExistence type="predicted"/>
<dbReference type="PANTHER" id="PTHR12197">
    <property type="entry name" value="HISTONE-LYSINE N-METHYLTRANSFERASE SMYD"/>
    <property type="match status" value="1"/>
</dbReference>
<keyword evidence="1" id="KW-0479">Metal-binding</keyword>
<evidence type="ECO:0000313" key="7">
    <source>
        <dbReference type="Proteomes" id="UP001172155"/>
    </source>
</evidence>
<dbReference type="GO" id="GO:0005634">
    <property type="term" value="C:nucleus"/>
    <property type="evidence" value="ECO:0007669"/>
    <property type="project" value="TreeGrafter"/>
</dbReference>
<dbReference type="Proteomes" id="UP001172155">
    <property type="component" value="Unassembled WGS sequence"/>
</dbReference>
<feature type="compositionally biased region" description="Basic and acidic residues" evidence="4">
    <location>
        <begin position="561"/>
        <end position="580"/>
    </location>
</feature>
<feature type="domain" description="SET" evidence="5">
    <location>
        <begin position="235"/>
        <end position="529"/>
    </location>
</feature>
<sequence length="592" mass="65902">MEASSPSGSSFDDRDPHREHLLARRQELTDGLERSPYDLILYLDRAVVYSNLAYPDLAAGDAYRALLLIDEVSDESFEYHEQALEALNEHAVASFPDVLQHGELADGGTNMADGDSPDGRAEPVKQLAYLASIRCYQILSISLLLCGCLKSALNFCDRGLGIVPDNKELRDIKGYIERVARQKLRKSDDEPLDLLSLPDRGVVRREIYPWNTHEPDRFSDASLSLLNKRLATAAPKCAVRVSHLPVLLDGATNTDNYNNIPTCSQLGLFATQDIEPGESVLSEYTLLTANNRHKESTCDACSGELPPLQDNSGAMSCPDCCDTVFCSEFCFDQAQAKYHPGVCDRDVDAVAKDPDAKESDESLYVLLLARVLALSAHQDIHPLEVEEIKYIWGDFVPTRSNDIDLSVNAGPPPDWTLPFSFKYSIEMPLHLLEKMDIDIYATLDRYDTWVLNTAYAKFRGTASARKSTRDGRPDVAAVHPFWCLANHDCDPNVTWEWGGRMVLWARETRVVGHGRGGIKAGEEILNHYCDVDLPVQQRREWASGSLGGWCMCQRCRQEAGTPKDKRDDVEMADWVKKADGVDSADGQMDGAH</sequence>
<dbReference type="PROSITE" id="PS01360">
    <property type="entry name" value="ZF_MYND_1"/>
    <property type="match status" value="1"/>
</dbReference>
<dbReference type="AlphaFoldDB" id="A0AA40F8V0"/>
<keyword evidence="7" id="KW-1185">Reference proteome</keyword>
<dbReference type="PANTHER" id="PTHR12197:SF273">
    <property type="entry name" value="MYND-TYPE ZINC FINGER PROTEIN SAMB"/>
    <property type="match status" value="1"/>
</dbReference>
<evidence type="ECO:0000256" key="3">
    <source>
        <dbReference type="ARBA" id="ARBA00022833"/>
    </source>
</evidence>
<dbReference type="InterPro" id="IPR050869">
    <property type="entry name" value="H3K4_H4K5_MeTrfase"/>
</dbReference>
<evidence type="ECO:0000256" key="2">
    <source>
        <dbReference type="ARBA" id="ARBA00022771"/>
    </source>
</evidence>
<name>A0AA40F8V0_9PEZI</name>
<dbReference type="InterPro" id="IPR001214">
    <property type="entry name" value="SET_dom"/>
</dbReference>
<dbReference type="Pfam" id="PF00856">
    <property type="entry name" value="SET"/>
    <property type="match status" value="1"/>
</dbReference>
<evidence type="ECO:0000259" key="5">
    <source>
        <dbReference type="PROSITE" id="PS50280"/>
    </source>
</evidence>
<dbReference type="InterPro" id="IPR002893">
    <property type="entry name" value="Znf_MYND"/>
</dbReference>
<reference evidence="6" key="1">
    <citation type="submission" date="2023-06" db="EMBL/GenBank/DDBJ databases">
        <title>Genome-scale phylogeny and comparative genomics of the fungal order Sordariales.</title>
        <authorList>
            <consortium name="Lawrence Berkeley National Laboratory"/>
            <person name="Hensen N."/>
            <person name="Bonometti L."/>
            <person name="Westerberg I."/>
            <person name="Brannstrom I.O."/>
            <person name="Guillou S."/>
            <person name="Cros-Aarteil S."/>
            <person name="Calhoun S."/>
            <person name="Haridas S."/>
            <person name="Kuo A."/>
            <person name="Mondo S."/>
            <person name="Pangilinan J."/>
            <person name="Riley R."/>
            <person name="LaButti K."/>
            <person name="Andreopoulos B."/>
            <person name="Lipzen A."/>
            <person name="Chen C."/>
            <person name="Yanf M."/>
            <person name="Daum C."/>
            <person name="Ng V."/>
            <person name="Clum A."/>
            <person name="Steindorff A."/>
            <person name="Ohm R."/>
            <person name="Martin F."/>
            <person name="Silar P."/>
            <person name="Natvig D."/>
            <person name="Lalanne C."/>
            <person name="Gautier V."/>
            <person name="Ament-velasquez S.L."/>
            <person name="Kruys A."/>
            <person name="Hutchinson M.I."/>
            <person name="Powell A.J."/>
            <person name="Barry K."/>
            <person name="Miller A.N."/>
            <person name="Grigoriev I.V."/>
            <person name="Debuchy R."/>
            <person name="Gladieux P."/>
            <person name="Thoren M.H."/>
            <person name="Johannesson H."/>
        </authorList>
    </citation>
    <scope>NUCLEOTIDE SEQUENCE</scope>
    <source>
        <strain evidence="6">SMH3187-1</strain>
    </source>
</reference>
<gene>
    <name evidence="6" type="ORF">B0T18DRAFT_385438</name>
</gene>
<organism evidence="6 7">
    <name type="scientific">Schizothecium vesticola</name>
    <dbReference type="NCBI Taxonomy" id="314040"/>
    <lineage>
        <taxon>Eukaryota</taxon>
        <taxon>Fungi</taxon>
        <taxon>Dikarya</taxon>
        <taxon>Ascomycota</taxon>
        <taxon>Pezizomycotina</taxon>
        <taxon>Sordariomycetes</taxon>
        <taxon>Sordariomycetidae</taxon>
        <taxon>Sordariales</taxon>
        <taxon>Schizotheciaceae</taxon>
        <taxon>Schizothecium</taxon>
    </lineage>
</organism>
<dbReference type="InterPro" id="IPR046341">
    <property type="entry name" value="SET_dom_sf"/>
</dbReference>
<keyword evidence="3" id="KW-0862">Zinc</keyword>
<dbReference type="CDD" id="cd20071">
    <property type="entry name" value="SET_SMYD"/>
    <property type="match status" value="1"/>
</dbReference>